<comment type="caution">
    <text evidence="2">The sequence shown here is derived from an EMBL/GenBank/DDBJ whole genome shotgun (WGS) entry which is preliminary data.</text>
</comment>
<dbReference type="OrthoDB" id="7356699at2"/>
<dbReference type="RefSeq" id="WP_147703562.1">
    <property type="nucleotide sequence ID" value="NZ_VDUY01000002.1"/>
</dbReference>
<sequence>MNFQSQVAHALDEEHRVNLDLLGKVEQAFARMPRSGASQDPELARVAAGFARHLEHDVDRHFDFEEQVLFPRLADAGEGDIAELFAEEHAAIREAARAMLPLALAAAAGELDDAGWRELKVGALEIVERQVAHIQKETMALLPALEDLLDEDTDRELAFAYASG</sequence>
<name>A0A5C8P1T6_9BURK</name>
<dbReference type="Gene3D" id="1.20.120.520">
    <property type="entry name" value="nmb1532 protein domain like"/>
    <property type="match status" value="1"/>
</dbReference>
<dbReference type="Proteomes" id="UP000321548">
    <property type="component" value="Unassembled WGS sequence"/>
</dbReference>
<dbReference type="InterPro" id="IPR012312">
    <property type="entry name" value="Hemerythrin-like"/>
</dbReference>
<feature type="domain" description="Hemerythrin-like" evidence="1">
    <location>
        <begin position="8"/>
        <end position="145"/>
    </location>
</feature>
<dbReference type="Pfam" id="PF01814">
    <property type="entry name" value="Hemerythrin"/>
    <property type="match status" value="1"/>
</dbReference>
<dbReference type="PANTHER" id="PTHR39966:SF1">
    <property type="entry name" value="HEMERYTHRIN-LIKE DOMAIN-CONTAINING PROTEIN"/>
    <property type="match status" value="1"/>
</dbReference>
<dbReference type="GO" id="GO:0005886">
    <property type="term" value="C:plasma membrane"/>
    <property type="evidence" value="ECO:0007669"/>
    <property type="project" value="TreeGrafter"/>
</dbReference>
<evidence type="ECO:0000259" key="1">
    <source>
        <dbReference type="Pfam" id="PF01814"/>
    </source>
</evidence>
<evidence type="ECO:0000313" key="2">
    <source>
        <dbReference type="EMBL" id="TXL67314.1"/>
    </source>
</evidence>
<accession>A0A5C8P1T6</accession>
<protein>
    <submittedName>
        <fullName evidence="2">Hemerythrin domain-containing protein</fullName>
    </submittedName>
</protein>
<gene>
    <name evidence="2" type="ORF">FHP08_06835</name>
</gene>
<keyword evidence="3" id="KW-1185">Reference proteome</keyword>
<evidence type="ECO:0000313" key="3">
    <source>
        <dbReference type="Proteomes" id="UP000321548"/>
    </source>
</evidence>
<dbReference type="AlphaFoldDB" id="A0A5C8P1T6"/>
<dbReference type="EMBL" id="VDUY01000002">
    <property type="protein sequence ID" value="TXL67314.1"/>
    <property type="molecule type" value="Genomic_DNA"/>
</dbReference>
<dbReference type="PANTHER" id="PTHR39966">
    <property type="entry name" value="BLL2471 PROTEIN-RELATED"/>
    <property type="match status" value="1"/>
</dbReference>
<proteinExistence type="predicted"/>
<reference evidence="2 3" key="1">
    <citation type="submission" date="2019-06" db="EMBL/GenBank/DDBJ databases">
        <title>Quisquiliibacterium sp. nov., isolated from a maize field.</title>
        <authorList>
            <person name="Lin S.-Y."/>
            <person name="Tsai C.-F."/>
            <person name="Young C.-C."/>
        </authorList>
    </citation>
    <scope>NUCLEOTIDE SEQUENCE [LARGE SCALE GENOMIC DNA]</scope>
    <source>
        <strain evidence="2 3">CC-CFT501</strain>
    </source>
</reference>
<organism evidence="2 3">
    <name type="scientific">Zeimonas arvi</name>
    <dbReference type="NCBI Taxonomy" id="2498847"/>
    <lineage>
        <taxon>Bacteria</taxon>
        <taxon>Pseudomonadati</taxon>
        <taxon>Pseudomonadota</taxon>
        <taxon>Betaproteobacteria</taxon>
        <taxon>Burkholderiales</taxon>
        <taxon>Burkholderiaceae</taxon>
        <taxon>Zeimonas</taxon>
    </lineage>
</organism>